<keyword evidence="1" id="KW-1133">Transmembrane helix</keyword>
<evidence type="ECO:0000256" key="1">
    <source>
        <dbReference type="SAM" id="Phobius"/>
    </source>
</evidence>
<dbReference type="EMBL" id="MN738868">
    <property type="protein sequence ID" value="QHT29091.1"/>
    <property type="molecule type" value="Genomic_DNA"/>
</dbReference>
<protein>
    <submittedName>
        <fullName evidence="2">Uncharacterized protein</fullName>
    </submittedName>
</protein>
<feature type="transmembrane region" description="Helical" evidence="1">
    <location>
        <begin position="70"/>
        <end position="90"/>
    </location>
</feature>
<reference evidence="2" key="1">
    <citation type="journal article" date="2020" name="Nature">
        <title>Giant virus diversity and host interactions through global metagenomics.</title>
        <authorList>
            <person name="Schulz F."/>
            <person name="Roux S."/>
            <person name="Paez-Espino D."/>
            <person name="Jungbluth S."/>
            <person name="Walsh D.A."/>
            <person name="Denef V.J."/>
            <person name="McMahon K.D."/>
            <person name="Konstantinidis K.T."/>
            <person name="Eloe-Fadrosh E.A."/>
            <person name="Kyrpides N.C."/>
            <person name="Woyke T."/>
        </authorList>
    </citation>
    <scope>NUCLEOTIDE SEQUENCE</scope>
    <source>
        <strain evidence="2">GVMAG-M-3300001351-8</strain>
    </source>
</reference>
<accession>A0A6C0EK99</accession>
<proteinExistence type="predicted"/>
<organism evidence="2">
    <name type="scientific">viral metagenome</name>
    <dbReference type="NCBI Taxonomy" id="1070528"/>
    <lineage>
        <taxon>unclassified sequences</taxon>
        <taxon>metagenomes</taxon>
        <taxon>organismal metagenomes</taxon>
    </lineage>
</organism>
<keyword evidence="1" id="KW-0812">Transmembrane</keyword>
<feature type="transmembrane region" description="Helical" evidence="1">
    <location>
        <begin position="6"/>
        <end position="25"/>
    </location>
</feature>
<sequence length="92" mass="11290">MEYFTRYNLILNLISFSIYLVYIEINPKIRRIWLRKNSNNNFFISLSSLWNYSMYPFKEIKLWYPSMWDLNIYISIPIITGLLSVVNEYVKF</sequence>
<evidence type="ECO:0000313" key="2">
    <source>
        <dbReference type="EMBL" id="QHT29091.1"/>
    </source>
</evidence>
<name>A0A6C0EK99_9ZZZZ</name>
<dbReference type="AlphaFoldDB" id="A0A6C0EK99"/>
<keyword evidence="1" id="KW-0472">Membrane</keyword>